<evidence type="ECO:0000313" key="3">
    <source>
        <dbReference type="EMBL" id="KEQ55455.1"/>
    </source>
</evidence>
<feature type="domain" description="Enoyl reductase (ER)" evidence="2">
    <location>
        <begin position="14"/>
        <end position="334"/>
    </location>
</feature>
<dbReference type="SMART" id="SM00829">
    <property type="entry name" value="PKS_ER"/>
    <property type="match status" value="1"/>
</dbReference>
<dbReference type="PANTHER" id="PTHR43205">
    <property type="entry name" value="PROSTAGLANDIN REDUCTASE"/>
    <property type="match status" value="1"/>
</dbReference>
<dbReference type="PANTHER" id="PTHR43205:SF7">
    <property type="entry name" value="PROSTAGLANDIN REDUCTASE 1"/>
    <property type="match status" value="1"/>
</dbReference>
<dbReference type="OrthoDB" id="9805663at2"/>
<dbReference type="SUPFAM" id="SSF51735">
    <property type="entry name" value="NAD(P)-binding Rossmann-fold domains"/>
    <property type="match status" value="1"/>
</dbReference>
<comment type="caution">
    <text evidence="3">The sequence shown here is derived from an EMBL/GenBank/DDBJ whole genome shotgun (WGS) entry which is preliminary data.</text>
</comment>
<protein>
    <submittedName>
        <fullName evidence="3">2-alkenal reductase</fullName>
        <ecNumber evidence="3">1.3.1.74</ecNumber>
    </submittedName>
</protein>
<reference evidence="3 4" key="1">
    <citation type="submission" date="2014-02" db="EMBL/GenBank/DDBJ databases">
        <title>Whole genome sequence of Sphingobium chlorophenolicum NBRC 16172.</title>
        <authorList>
            <person name="Gan H.M."/>
            <person name="Gan H.Y."/>
            <person name="Chew T.H."/>
            <person name="Savka M.A."/>
        </authorList>
    </citation>
    <scope>NUCLEOTIDE SEQUENCE [LARGE SCALE GENOMIC DNA]</scope>
    <source>
        <strain evidence="3 4">NBRC 16172</strain>
    </source>
</reference>
<dbReference type="PATRIC" id="fig|46429.4.peg.93"/>
<dbReference type="CDD" id="cd05288">
    <property type="entry name" value="PGDH"/>
    <property type="match status" value="1"/>
</dbReference>
<dbReference type="AlphaFoldDB" id="A0A081RJT2"/>
<evidence type="ECO:0000256" key="1">
    <source>
        <dbReference type="ARBA" id="ARBA00023002"/>
    </source>
</evidence>
<dbReference type="SUPFAM" id="SSF50129">
    <property type="entry name" value="GroES-like"/>
    <property type="match status" value="1"/>
</dbReference>
<gene>
    <name evidence="3" type="ORF">BV95_00093</name>
</gene>
<organism evidence="3 4">
    <name type="scientific">Sphingobium chlorophenolicum</name>
    <dbReference type="NCBI Taxonomy" id="46429"/>
    <lineage>
        <taxon>Bacteria</taxon>
        <taxon>Pseudomonadati</taxon>
        <taxon>Pseudomonadota</taxon>
        <taxon>Alphaproteobacteria</taxon>
        <taxon>Sphingomonadales</taxon>
        <taxon>Sphingomonadaceae</taxon>
        <taxon>Sphingobium</taxon>
    </lineage>
</organism>
<evidence type="ECO:0000313" key="4">
    <source>
        <dbReference type="Proteomes" id="UP000028411"/>
    </source>
</evidence>
<accession>A0A081RJT2</accession>
<dbReference type="EMBL" id="JFHR01000001">
    <property type="protein sequence ID" value="KEQ55455.1"/>
    <property type="molecule type" value="Genomic_DNA"/>
</dbReference>
<dbReference type="InterPro" id="IPR041694">
    <property type="entry name" value="ADH_N_2"/>
</dbReference>
<sequence length="341" mass="36176">MQSREIHLKRRPVGTPVAEDFATVAVDVPPPGPGEVQVRNLWMAVDPAMRGRMSDAKSYVPPFALDAPMEGPAIGEVIASNDPAFAPGDLVFSRLSWRELFNAPASALRQRDRSALPAQAWLCFAGMPGLTAYAGLMRIARLKAGDVVFVSAASGAVGSIACQIARNIGCTVIGSAGGPEKTAFLRNVLKVDAAIDYKAEPNLTKALAREVKAMGASGIDVYFENVGGDHLQAALSLANDFARFAVCGMISQYNVTDAPVVPRNLTMIMTKRIRMGGFIALDHMDLEGEMVERMTGWNAAGQMASAETVYEGIGQALDAFSGLFTGANIGRTLVRLGTELG</sequence>
<dbReference type="InterPro" id="IPR036291">
    <property type="entry name" value="NAD(P)-bd_dom_sf"/>
</dbReference>
<dbReference type="Pfam" id="PF16884">
    <property type="entry name" value="ADH_N_2"/>
    <property type="match status" value="1"/>
</dbReference>
<name>A0A081RJT2_SPHCR</name>
<dbReference type="FunFam" id="3.40.50.720:FF:000121">
    <property type="entry name" value="Prostaglandin reductase 2"/>
    <property type="match status" value="1"/>
</dbReference>
<dbReference type="eggNOG" id="COG2130">
    <property type="taxonomic scope" value="Bacteria"/>
</dbReference>
<dbReference type="InterPro" id="IPR011032">
    <property type="entry name" value="GroES-like_sf"/>
</dbReference>
<proteinExistence type="predicted"/>
<dbReference type="InterPro" id="IPR013149">
    <property type="entry name" value="ADH-like_C"/>
</dbReference>
<dbReference type="Gene3D" id="3.90.180.10">
    <property type="entry name" value="Medium-chain alcohol dehydrogenases, catalytic domain"/>
    <property type="match status" value="1"/>
</dbReference>
<dbReference type="GO" id="GO:0032440">
    <property type="term" value="F:2-alkenal reductase [NAD(P)H] activity"/>
    <property type="evidence" value="ECO:0007669"/>
    <property type="project" value="UniProtKB-EC"/>
</dbReference>
<dbReference type="InterPro" id="IPR045010">
    <property type="entry name" value="MDR_fam"/>
</dbReference>
<dbReference type="Proteomes" id="UP000028411">
    <property type="component" value="Unassembled WGS sequence"/>
</dbReference>
<dbReference type="Gene3D" id="3.40.50.720">
    <property type="entry name" value="NAD(P)-binding Rossmann-like Domain"/>
    <property type="match status" value="1"/>
</dbReference>
<evidence type="ECO:0000259" key="2">
    <source>
        <dbReference type="SMART" id="SM00829"/>
    </source>
</evidence>
<dbReference type="Pfam" id="PF00107">
    <property type="entry name" value="ADH_zinc_N"/>
    <property type="match status" value="1"/>
</dbReference>
<dbReference type="InterPro" id="IPR020843">
    <property type="entry name" value="ER"/>
</dbReference>
<dbReference type="RefSeq" id="WP_037446286.1">
    <property type="nucleotide sequence ID" value="NZ_JFHR01000001.1"/>
</dbReference>
<keyword evidence="1 3" id="KW-0560">Oxidoreductase</keyword>
<dbReference type="EC" id="1.3.1.74" evidence="3"/>